<sequence length="306" mass="32881">MLREAQRAPTLLVTGSNGQVGFELRRSLAPLGRVVALDRSQFDLTRPDALRELVRSIRPDVIVNPAAYTAVDKAETEAEAAFAVNGVAPGVLAEEARRLGSLFVHYSTDYVFDGTKDGAYLEGDAVNPQSVYGKSKLAGEQVVAATGAASLVLRTCWVAGAHGGNFAKTMLRLARERDSLRVIADQFGAPTTASLIADVTAQIVARHWLHAPGREAFPTGVYHLAAGGETTWHGYATHVLSRAAAKGVEMKVDPTRIEPIPASQYPLPAPRPANSRLDTGKLRDTFNIHLPDWAEGIDLLLDQILS</sequence>
<dbReference type="NCBIfam" id="TIGR01214">
    <property type="entry name" value="rmlD"/>
    <property type="match status" value="1"/>
</dbReference>
<dbReference type="KEGG" id="rme:Rmet_2734"/>
<dbReference type="UniPathway" id="UPA00124"/>
<dbReference type="STRING" id="266264.Rmet_2734"/>
<organism evidence="8 9">
    <name type="scientific">Cupriavidus metallidurans (strain ATCC 43123 / DSM 2839 / NBRC 102507 / CH34)</name>
    <name type="common">Ralstonia metallidurans</name>
    <dbReference type="NCBI Taxonomy" id="266264"/>
    <lineage>
        <taxon>Bacteria</taxon>
        <taxon>Pseudomonadati</taxon>
        <taxon>Pseudomonadota</taxon>
        <taxon>Betaproteobacteria</taxon>
        <taxon>Burkholderiales</taxon>
        <taxon>Burkholderiaceae</taxon>
        <taxon>Cupriavidus</taxon>
    </lineage>
</organism>
<dbReference type="EC" id="1.1.1.133" evidence="3 6"/>
<evidence type="ECO:0000256" key="4">
    <source>
        <dbReference type="ARBA" id="ARBA00017099"/>
    </source>
</evidence>
<keyword evidence="6" id="KW-0521">NADP</keyword>
<evidence type="ECO:0000256" key="2">
    <source>
        <dbReference type="ARBA" id="ARBA00010944"/>
    </source>
</evidence>
<dbReference type="AlphaFoldDB" id="Q1LJR9"/>
<dbReference type="NCBIfam" id="NF007440">
    <property type="entry name" value="PRK09987.1"/>
    <property type="match status" value="1"/>
</dbReference>
<gene>
    <name evidence="8" type="primary">rfbD</name>
    <name evidence="8" type="ordered locus">Rmet_2734</name>
</gene>
<evidence type="ECO:0000256" key="6">
    <source>
        <dbReference type="RuleBase" id="RU364082"/>
    </source>
</evidence>
<comment type="similarity">
    <text evidence="2 6">Belongs to the dTDP-4-dehydrorhamnose reductase family.</text>
</comment>
<dbReference type="HOGENOM" id="CLU_045518_1_0_4"/>
<evidence type="ECO:0000256" key="3">
    <source>
        <dbReference type="ARBA" id="ARBA00012929"/>
    </source>
</evidence>
<protein>
    <recommendedName>
        <fullName evidence="4 6">dTDP-4-dehydrorhamnose reductase</fullName>
        <ecNumber evidence="3 6">1.1.1.133</ecNumber>
    </recommendedName>
</protein>
<dbReference type="GO" id="GO:0008831">
    <property type="term" value="F:dTDP-4-dehydrorhamnose reductase activity"/>
    <property type="evidence" value="ECO:0007669"/>
    <property type="project" value="UniProtKB-EC"/>
</dbReference>
<dbReference type="GO" id="GO:0005829">
    <property type="term" value="C:cytosol"/>
    <property type="evidence" value="ECO:0007669"/>
    <property type="project" value="TreeGrafter"/>
</dbReference>
<comment type="cofactor">
    <cofactor evidence="6">
        <name>Mg(2+)</name>
        <dbReference type="ChEBI" id="CHEBI:18420"/>
    </cofactor>
    <text evidence="6">Binds 1 Mg(2+) ion per monomer.</text>
</comment>
<dbReference type="CDD" id="cd05254">
    <property type="entry name" value="dTDP_HR_like_SDR_e"/>
    <property type="match status" value="1"/>
</dbReference>
<evidence type="ECO:0000313" key="9">
    <source>
        <dbReference type="Proteomes" id="UP000002429"/>
    </source>
</evidence>
<evidence type="ECO:0000256" key="5">
    <source>
        <dbReference type="ARBA" id="ARBA00048200"/>
    </source>
</evidence>
<reference evidence="9" key="1">
    <citation type="journal article" date="2010" name="PLoS ONE">
        <title>The complete genome sequence of Cupriavidus metallidurans strain CH34, a master survivalist in harsh and anthropogenic environments.</title>
        <authorList>
            <person name="Janssen P.J."/>
            <person name="Van Houdt R."/>
            <person name="Moors H."/>
            <person name="Monsieurs P."/>
            <person name="Morin N."/>
            <person name="Michaux A."/>
            <person name="Benotmane M.A."/>
            <person name="Leys N."/>
            <person name="Vallaeys T."/>
            <person name="Lapidus A."/>
            <person name="Monchy S."/>
            <person name="Medigue C."/>
            <person name="Taghavi S."/>
            <person name="McCorkle S."/>
            <person name="Dunn J."/>
            <person name="van der Lelie D."/>
            <person name="Mergeay M."/>
        </authorList>
    </citation>
    <scope>NUCLEOTIDE SEQUENCE [LARGE SCALE GENOMIC DNA]</scope>
    <source>
        <strain evidence="9">ATCC 43123 / DSM 2839 / NBRC 102507 / CH34</strain>
    </source>
</reference>
<dbReference type="Proteomes" id="UP000002429">
    <property type="component" value="Chromosome"/>
</dbReference>
<dbReference type="InterPro" id="IPR005913">
    <property type="entry name" value="dTDP_dehydrorham_reduct"/>
</dbReference>
<dbReference type="EMBL" id="CP000352">
    <property type="protein sequence ID" value="ABF09607.1"/>
    <property type="molecule type" value="Genomic_DNA"/>
</dbReference>
<dbReference type="SUPFAM" id="SSF51735">
    <property type="entry name" value="NAD(P)-binding Rossmann-fold domains"/>
    <property type="match status" value="1"/>
</dbReference>
<dbReference type="InterPro" id="IPR029903">
    <property type="entry name" value="RmlD-like-bd"/>
</dbReference>
<evidence type="ECO:0000313" key="8">
    <source>
        <dbReference type="EMBL" id="ABF09607.1"/>
    </source>
</evidence>
<keyword evidence="6 8" id="KW-0560">Oxidoreductase</keyword>
<comment type="catalytic activity">
    <reaction evidence="5 6">
        <text>dTDP-beta-L-rhamnose + NADP(+) = dTDP-4-dehydro-beta-L-rhamnose + NADPH + H(+)</text>
        <dbReference type="Rhea" id="RHEA:21796"/>
        <dbReference type="ChEBI" id="CHEBI:15378"/>
        <dbReference type="ChEBI" id="CHEBI:57510"/>
        <dbReference type="ChEBI" id="CHEBI:57783"/>
        <dbReference type="ChEBI" id="CHEBI:58349"/>
        <dbReference type="ChEBI" id="CHEBI:62830"/>
        <dbReference type="EC" id="1.1.1.133"/>
    </reaction>
</comment>
<name>Q1LJR9_CUPMC</name>
<comment type="function">
    <text evidence="6">Catalyzes the reduction of dTDP-6-deoxy-L-lyxo-4-hexulose to yield dTDP-L-rhamnose.</text>
</comment>
<dbReference type="InterPro" id="IPR036291">
    <property type="entry name" value="NAD(P)-bd_dom_sf"/>
</dbReference>
<evidence type="ECO:0000256" key="1">
    <source>
        <dbReference type="ARBA" id="ARBA00004781"/>
    </source>
</evidence>
<dbReference type="Pfam" id="PF04321">
    <property type="entry name" value="RmlD_sub_bind"/>
    <property type="match status" value="1"/>
</dbReference>
<dbReference type="PANTHER" id="PTHR10491:SF4">
    <property type="entry name" value="METHIONINE ADENOSYLTRANSFERASE 2 SUBUNIT BETA"/>
    <property type="match status" value="1"/>
</dbReference>
<evidence type="ECO:0000259" key="7">
    <source>
        <dbReference type="Pfam" id="PF04321"/>
    </source>
</evidence>
<comment type="pathway">
    <text evidence="1 6">Carbohydrate biosynthesis; dTDP-L-rhamnose biosynthesis.</text>
</comment>
<feature type="domain" description="RmlD-like substrate binding" evidence="7">
    <location>
        <begin position="11"/>
        <end position="304"/>
    </location>
</feature>
<proteinExistence type="inferred from homology"/>
<keyword evidence="9" id="KW-1185">Reference proteome</keyword>
<dbReference type="PANTHER" id="PTHR10491">
    <property type="entry name" value="DTDP-4-DEHYDRORHAMNOSE REDUCTASE"/>
    <property type="match status" value="1"/>
</dbReference>
<dbReference type="GO" id="GO:0019305">
    <property type="term" value="P:dTDP-rhamnose biosynthetic process"/>
    <property type="evidence" value="ECO:0007669"/>
    <property type="project" value="UniProtKB-UniPathway"/>
</dbReference>
<accession>Q1LJR9</accession>
<dbReference type="Gene3D" id="3.90.25.10">
    <property type="entry name" value="UDP-galactose 4-epimerase, domain 1"/>
    <property type="match status" value="1"/>
</dbReference>
<dbReference type="eggNOG" id="COG1091">
    <property type="taxonomic scope" value="Bacteria"/>
</dbReference>
<dbReference type="RefSeq" id="WP_011517308.1">
    <property type="nucleotide sequence ID" value="NC_007973.1"/>
</dbReference>
<dbReference type="Gene3D" id="3.40.50.720">
    <property type="entry name" value="NAD(P)-binding Rossmann-like Domain"/>
    <property type="match status" value="1"/>
</dbReference>